<keyword evidence="3" id="KW-0131">Cell cycle</keyword>
<organism evidence="3 4">
    <name type="scientific">Clostridium saccharobutylicum</name>
    <dbReference type="NCBI Taxonomy" id="169679"/>
    <lineage>
        <taxon>Bacteria</taxon>
        <taxon>Bacillati</taxon>
        <taxon>Bacillota</taxon>
        <taxon>Clostridia</taxon>
        <taxon>Eubacteriales</taxon>
        <taxon>Clostridiaceae</taxon>
        <taxon>Clostridium</taxon>
    </lineage>
</organism>
<protein>
    <submittedName>
        <fullName evidence="3">Cell division protein FtsL</fullName>
    </submittedName>
</protein>
<feature type="compositionally biased region" description="Basic and acidic residues" evidence="1">
    <location>
        <begin position="24"/>
        <end position="35"/>
    </location>
</feature>
<evidence type="ECO:0000313" key="3">
    <source>
        <dbReference type="EMBL" id="OOM09239.1"/>
    </source>
</evidence>
<comment type="caution">
    <text evidence="3">The sequence shown here is derived from an EMBL/GenBank/DDBJ whole genome shotgun (WGS) entry which is preliminary data.</text>
</comment>
<keyword evidence="2" id="KW-0812">Transmembrane</keyword>
<keyword evidence="3" id="KW-0132">Cell division</keyword>
<name>A0A1S8MYF2_CLOSA</name>
<evidence type="ECO:0000256" key="2">
    <source>
        <dbReference type="SAM" id="Phobius"/>
    </source>
</evidence>
<feature type="region of interest" description="Disordered" evidence="1">
    <location>
        <begin position="13"/>
        <end position="37"/>
    </location>
</feature>
<dbReference type="STRING" id="169679.CSACC_27310"/>
<dbReference type="RefSeq" id="WP_077866564.1">
    <property type="nucleotide sequence ID" value="NZ_LZYZ01000007.1"/>
</dbReference>
<feature type="transmembrane region" description="Helical" evidence="2">
    <location>
        <begin position="56"/>
        <end position="74"/>
    </location>
</feature>
<dbReference type="AlphaFoldDB" id="A0A1S8MYF2"/>
<sequence length="170" mass="19679">MVGREYDYIKGNTAIKPKRKSGMRRPDEKQKEIQRKKINRKKSILSKHRRQNDRKYMFTVVIAIFTLGCITIAGDSNVYKMQSQTSAIDSQIKQVQEENEALKVTLLKFSSLNNIEDKAKSKLSMHIPSKEQTVTIDFSKDYFESLEHEETTSNTGDKSLLTKLKNLIKF</sequence>
<keyword evidence="2" id="KW-0472">Membrane</keyword>
<evidence type="ECO:0000313" key="4">
    <source>
        <dbReference type="Proteomes" id="UP000191154"/>
    </source>
</evidence>
<accession>A0A1S8MYF2</accession>
<dbReference type="GO" id="GO:0051301">
    <property type="term" value="P:cell division"/>
    <property type="evidence" value="ECO:0007669"/>
    <property type="project" value="UniProtKB-KW"/>
</dbReference>
<evidence type="ECO:0000256" key="1">
    <source>
        <dbReference type="SAM" id="MobiDB-lite"/>
    </source>
</evidence>
<reference evidence="3 4" key="1">
    <citation type="submission" date="2016-05" db="EMBL/GenBank/DDBJ databases">
        <title>Microbial solvent formation.</title>
        <authorList>
            <person name="Poehlein A."/>
            <person name="Montoya Solano J.D."/>
            <person name="Flitsch S."/>
            <person name="Krabben P."/>
            <person name="Duerre P."/>
            <person name="Daniel R."/>
        </authorList>
    </citation>
    <scope>NUCLEOTIDE SEQUENCE [LARGE SCALE GENOMIC DNA]</scope>
    <source>
        <strain evidence="3 4">L1-8</strain>
    </source>
</reference>
<dbReference type="EMBL" id="LZYZ01000007">
    <property type="protein sequence ID" value="OOM09239.1"/>
    <property type="molecule type" value="Genomic_DNA"/>
</dbReference>
<gene>
    <name evidence="3" type="primary">ftsL_2</name>
    <name evidence="3" type="ORF">CLOSAC_35190</name>
</gene>
<proteinExistence type="predicted"/>
<dbReference type="Proteomes" id="UP000191154">
    <property type="component" value="Unassembled WGS sequence"/>
</dbReference>
<keyword evidence="2" id="KW-1133">Transmembrane helix</keyword>